<evidence type="ECO:0000313" key="7">
    <source>
        <dbReference type="EMBL" id="KRR06008.1"/>
    </source>
</evidence>
<dbReference type="GO" id="GO:0003677">
    <property type="term" value="F:DNA binding"/>
    <property type="evidence" value="ECO:0007669"/>
    <property type="project" value="UniProtKB-KW"/>
</dbReference>
<dbReference type="Proteomes" id="UP000050863">
    <property type="component" value="Unassembled WGS sequence"/>
</dbReference>
<proteinExistence type="inferred from homology"/>
<evidence type="ECO:0000256" key="2">
    <source>
        <dbReference type="ARBA" id="ARBA00009437"/>
    </source>
</evidence>
<evidence type="ECO:0000259" key="6">
    <source>
        <dbReference type="PROSITE" id="PS50931"/>
    </source>
</evidence>
<dbReference type="InterPro" id="IPR005119">
    <property type="entry name" value="LysR_subst-bd"/>
</dbReference>
<dbReference type="EMBL" id="LLXZ01000120">
    <property type="protein sequence ID" value="KRR06008.1"/>
    <property type="molecule type" value="Genomic_DNA"/>
</dbReference>
<sequence>MDLRRLRYFVAVAEERSVGRAAVRLRMAQPPLSVQIRKLESEVGTPLFRRGARGMEPTAAGRALLSRAREALALTAEGFEAARAVAAGRRGRLSVGYMFALAHAVLPKLIPELRRSLPKIDLEFIELSASTREARLLDHSVTVALCMPAIRHIEIEASNIGTQRLMLALPASSSLARATAVPVKKLQGRPLISLPWPAEDPATSVVASLLRRHQVSMPVANRVETVHSALSLVLAGEGMAIVPACAQLGCPTGVVFRPFVDADDAIDVAVCWRRDSLNPLVRNFLKCAEKVIRQV</sequence>
<dbReference type="GO" id="GO:0003700">
    <property type="term" value="F:DNA-binding transcription factor activity"/>
    <property type="evidence" value="ECO:0007669"/>
    <property type="project" value="InterPro"/>
</dbReference>
<dbReference type="PRINTS" id="PR00039">
    <property type="entry name" value="HTHLYSR"/>
</dbReference>
<dbReference type="RefSeq" id="WP_057836994.1">
    <property type="nucleotide sequence ID" value="NZ_LLXZ01000120.1"/>
</dbReference>
<dbReference type="InterPro" id="IPR036388">
    <property type="entry name" value="WH-like_DNA-bd_sf"/>
</dbReference>
<dbReference type="Pfam" id="PF03466">
    <property type="entry name" value="LysR_substrate"/>
    <property type="match status" value="1"/>
</dbReference>
<dbReference type="PROSITE" id="PS50931">
    <property type="entry name" value="HTH_LYSR"/>
    <property type="match status" value="1"/>
</dbReference>
<dbReference type="PANTHER" id="PTHR30346:SF0">
    <property type="entry name" value="HCA OPERON TRANSCRIPTIONAL ACTIVATOR HCAR"/>
    <property type="match status" value="1"/>
</dbReference>
<evidence type="ECO:0000256" key="3">
    <source>
        <dbReference type="ARBA" id="ARBA00023015"/>
    </source>
</evidence>
<dbReference type="STRING" id="280332.CQ12_02425"/>
<feature type="domain" description="HTH lysR-type" evidence="6">
    <location>
        <begin position="1"/>
        <end position="58"/>
    </location>
</feature>
<dbReference type="InterPro" id="IPR000847">
    <property type="entry name" value="LysR_HTH_N"/>
</dbReference>
<dbReference type="CDD" id="cd08414">
    <property type="entry name" value="PBP2_LTTR_aromatics_like"/>
    <property type="match status" value="1"/>
</dbReference>
<dbReference type="OrthoDB" id="9811588at2"/>
<dbReference type="FunFam" id="1.10.10.10:FF:000001">
    <property type="entry name" value="LysR family transcriptional regulator"/>
    <property type="match status" value="1"/>
</dbReference>
<evidence type="ECO:0000256" key="1">
    <source>
        <dbReference type="ARBA" id="ARBA00003502"/>
    </source>
</evidence>
<comment type="caution">
    <text evidence="7">The sequence shown here is derived from an EMBL/GenBank/DDBJ whole genome shotgun (WGS) entry which is preliminary data.</text>
</comment>
<dbReference type="Gene3D" id="3.40.190.10">
    <property type="entry name" value="Periplasmic binding protein-like II"/>
    <property type="match status" value="2"/>
</dbReference>
<gene>
    <name evidence="7" type="ORF">CQ12_02425</name>
</gene>
<comment type="function">
    <text evidence="1">NodD regulates the expression of the nodABCFE genes which encode other nodulation proteins. NodD is also a negative regulator of its own expression. Binds flavonoids as inducers.</text>
</comment>
<evidence type="ECO:0000256" key="4">
    <source>
        <dbReference type="ARBA" id="ARBA00023125"/>
    </source>
</evidence>
<evidence type="ECO:0000256" key="5">
    <source>
        <dbReference type="ARBA" id="ARBA00023163"/>
    </source>
</evidence>
<organism evidence="7 8">
    <name type="scientific">Bradyrhizobium jicamae</name>
    <dbReference type="NCBI Taxonomy" id="280332"/>
    <lineage>
        <taxon>Bacteria</taxon>
        <taxon>Pseudomonadati</taxon>
        <taxon>Pseudomonadota</taxon>
        <taxon>Alphaproteobacteria</taxon>
        <taxon>Hyphomicrobiales</taxon>
        <taxon>Nitrobacteraceae</taxon>
        <taxon>Bradyrhizobium</taxon>
    </lineage>
</organism>
<keyword evidence="3" id="KW-0805">Transcription regulation</keyword>
<comment type="similarity">
    <text evidence="2">Belongs to the LysR transcriptional regulatory family.</text>
</comment>
<dbReference type="GO" id="GO:0032993">
    <property type="term" value="C:protein-DNA complex"/>
    <property type="evidence" value="ECO:0007669"/>
    <property type="project" value="TreeGrafter"/>
</dbReference>
<dbReference type="Gene3D" id="1.10.10.10">
    <property type="entry name" value="Winged helix-like DNA-binding domain superfamily/Winged helix DNA-binding domain"/>
    <property type="match status" value="1"/>
</dbReference>
<dbReference type="SUPFAM" id="SSF46785">
    <property type="entry name" value="Winged helix' DNA-binding domain"/>
    <property type="match status" value="1"/>
</dbReference>
<keyword evidence="4" id="KW-0238">DNA-binding</keyword>
<dbReference type="Pfam" id="PF00126">
    <property type="entry name" value="HTH_1"/>
    <property type="match status" value="1"/>
</dbReference>
<dbReference type="SUPFAM" id="SSF53850">
    <property type="entry name" value="Periplasmic binding protein-like II"/>
    <property type="match status" value="1"/>
</dbReference>
<dbReference type="AlphaFoldDB" id="A0A0R3LDV7"/>
<dbReference type="PANTHER" id="PTHR30346">
    <property type="entry name" value="TRANSCRIPTIONAL DUAL REGULATOR HCAR-RELATED"/>
    <property type="match status" value="1"/>
</dbReference>
<keyword evidence="5" id="KW-0804">Transcription</keyword>
<keyword evidence="8" id="KW-1185">Reference proteome</keyword>
<accession>A0A0R3LDV7</accession>
<reference evidence="7 8" key="1">
    <citation type="submission" date="2014-03" db="EMBL/GenBank/DDBJ databases">
        <title>Bradyrhizobium valentinum sp. nov., isolated from effective nodules of Lupinus mariae-josephae, a lupine endemic of basic-lime soils in Eastern Spain.</title>
        <authorList>
            <person name="Duran D."/>
            <person name="Rey L."/>
            <person name="Navarro A."/>
            <person name="Busquets A."/>
            <person name="Imperial J."/>
            <person name="Ruiz-Argueso T."/>
        </authorList>
    </citation>
    <scope>NUCLEOTIDE SEQUENCE [LARGE SCALE GENOMIC DNA]</scope>
    <source>
        <strain evidence="7 8">PAC68</strain>
    </source>
</reference>
<name>A0A0R3LDV7_9BRAD</name>
<evidence type="ECO:0000313" key="8">
    <source>
        <dbReference type="Proteomes" id="UP000050863"/>
    </source>
</evidence>
<protein>
    <submittedName>
        <fullName evidence="7">LysR family transcriptional regulator</fullName>
    </submittedName>
</protein>
<dbReference type="InterPro" id="IPR036390">
    <property type="entry name" value="WH_DNA-bd_sf"/>
</dbReference>